<dbReference type="RefSeq" id="YP_010660432.1">
    <property type="nucleotide sequence ID" value="NC_070877.1"/>
</dbReference>
<dbReference type="GeneID" id="77936428"/>
<evidence type="ECO:0000313" key="2">
    <source>
        <dbReference type="EMBL" id="QED11556.1"/>
    </source>
</evidence>
<dbReference type="EMBL" id="MN183282">
    <property type="protein sequence ID" value="QED11556.1"/>
    <property type="molecule type" value="Genomic_DNA"/>
</dbReference>
<name>A0A5B8WK16_9CAUD</name>
<accession>A0A5B8WK16</accession>
<evidence type="ECO:0000313" key="3">
    <source>
        <dbReference type="Proteomes" id="UP000321915"/>
    </source>
</evidence>
<sequence>MKKNQKTPLYVVTDSEPTDAQKKQDRKDAILKGIEKVCIGAAIALTIVSICNAVKDAKDHEKEDLENED</sequence>
<proteinExistence type="predicted"/>
<protein>
    <submittedName>
        <fullName evidence="2">Uncharacterized protein</fullName>
    </submittedName>
</protein>
<gene>
    <name evidence="2" type="primary">66</name>
    <name evidence="2" type="ORF">SEA_QUI_66</name>
</gene>
<dbReference type="KEGG" id="vg:77936428"/>
<reference evidence="2 3" key="1">
    <citation type="submission" date="2019-07" db="EMBL/GenBank/DDBJ databases">
        <authorList>
            <person name="Abdullah A."/>
            <person name="Lima G.C."/>
            <person name="Cuneo C.K."/>
            <person name="Ennest D.C."/>
            <person name="Fritz K.J."/>
            <person name="Johnson B.T."/>
            <person name="Larson S.M."/>
            <person name="Lemunyete M.N."/>
            <person name="Murray M.B."/>
            <person name="Osmond D.E."/>
            <person name="Patras K.A."/>
            <person name="Ransibrahmanakul S."/>
            <person name="Simpson K.A."/>
            <person name="Thull B.S."/>
            <person name="Wetzel S."/>
            <person name="Bonilla J.A."/>
            <person name="Klyczek K."/>
            <person name="Garlena R.A."/>
            <person name="Russell D.A."/>
            <person name="Pope W.H."/>
            <person name="Jacobs-Sera D."/>
            <person name="Hatfull G.F."/>
        </authorList>
    </citation>
    <scope>NUCLEOTIDE SEQUENCE [LARGE SCALE GENOMIC DNA]</scope>
</reference>
<keyword evidence="3" id="KW-1185">Reference proteome</keyword>
<feature type="region of interest" description="Disordered" evidence="1">
    <location>
        <begin position="1"/>
        <end position="25"/>
    </location>
</feature>
<evidence type="ECO:0000256" key="1">
    <source>
        <dbReference type="SAM" id="MobiDB-lite"/>
    </source>
</evidence>
<organism evidence="2 3">
    <name type="scientific">Arthrobacter phage Qui</name>
    <dbReference type="NCBI Taxonomy" id="2603260"/>
    <lineage>
        <taxon>Viruses</taxon>
        <taxon>Duplodnaviria</taxon>
        <taxon>Heunggongvirae</taxon>
        <taxon>Uroviricota</taxon>
        <taxon>Caudoviricetes</taxon>
        <taxon>Quivirus</taxon>
        <taxon>Quivirus qui</taxon>
    </lineage>
</organism>
<dbReference type="Proteomes" id="UP000321915">
    <property type="component" value="Segment"/>
</dbReference>